<evidence type="ECO:0000256" key="5">
    <source>
        <dbReference type="ARBA" id="ARBA00022898"/>
    </source>
</evidence>
<comment type="caution">
    <text evidence="11">The sequence shown here is derived from an EMBL/GenBank/DDBJ whole genome shotgun (WGS) entry which is preliminary data.</text>
</comment>
<dbReference type="Proteomes" id="UP000323142">
    <property type="component" value="Unassembled WGS sequence"/>
</dbReference>
<dbReference type="PRINTS" id="PR00992">
    <property type="entry name" value="ALARACEMASE"/>
</dbReference>
<dbReference type="InterPro" id="IPR020622">
    <property type="entry name" value="Ala_racemase_pyridoxalP-BS"/>
</dbReference>
<evidence type="ECO:0000256" key="6">
    <source>
        <dbReference type="ARBA" id="ARBA00023235"/>
    </source>
</evidence>
<evidence type="ECO:0000256" key="1">
    <source>
        <dbReference type="ARBA" id="ARBA00000316"/>
    </source>
</evidence>
<feature type="modified residue" description="N6-(pyridoxal phosphate)lysine" evidence="7 8">
    <location>
        <position position="38"/>
    </location>
</feature>
<dbReference type="SUPFAM" id="SSF51419">
    <property type="entry name" value="PLP-binding barrel"/>
    <property type="match status" value="1"/>
</dbReference>
<reference evidence="11 12" key="2">
    <citation type="submission" date="2019-09" db="EMBL/GenBank/DDBJ databases">
        <authorList>
            <person name="Jin C."/>
        </authorList>
    </citation>
    <scope>NUCLEOTIDE SEQUENCE [LARGE SCALE GENOMIC DNA]</scope>
    <source>
        <strain evidence="11 12">BN140002</strain>
    </source>
</reference>
<dbReference type="InterPro" id="IPR029066">
    <property type="entry name" value="PLP-binding_barrel"/>
</dbReference>
<dbReference type="Gene3D" id="3.20.20.10">
    <property type="entry name" value="Alanine racemase"/>
    <property type="match status" value="1"/>
</dbReference>
<dbReference type="SUPFAM" id="SSF50621">
    <property type="entry name" value="Alanine racemase C-terminal domain-like"/>
    <property type="match status" value="1"/>
</dbReference>
<protein>
    <recommendedName>
        <fullName evidence="4 7">Alanine racemase</fullName>
        <ecNumber evidence="4 7">5.1.1.1</ecNumber>
    </recommendedName>
</protein>
<dbReference type="Pfam" id="PF01168">
    <property type="entry name" value="Ala_racemase_N"/>
    <property type="match status" value="1"/>
</dbReference>
<reference evidence="11 12" key="1">
    <citation type="submission" date="2019-09" db="EMBL/GenBank/DDBJ databases">
        <title>Salinarimonas rosea gen. nov., sp. nov., a new member of the a-2 subgroup of the Proteobacteria.</title>
        <authorList>
            <person name="Liu J."/>
        </authorList>
    </citation>
    <scope>NUCLEOTIDE SEQUENCE [LARGE SCALE GENOMIC DNA]</scope>
    <source>
        <strain evidence="11 12">BN140002</strain>
    </source>
</reference>
<comment type="cofactor">
    <cofactor evidence="2 7 8">
        <name>pyridoxal 5'-phosphate</name>
        <dbReference type="ChEBI" id="CHEBI:597326"/>
    </cofactor>
</comment>
<dbReference type="InterPro" id="IPR000821">
    <property type="entry name" value="Ala_racemase"/>
</dbReference>
<accession>A0A5B2VF77</accession>
<evidence type="ECO:0000256" key="2">
    <source>
        <dbReference type="ARBA" id="ARBA00001933"/>
    </source>
</evidence>
<feature type="domain" description="Alanine racemase C-terminal" evidence="10">
    <location>
        <begin position="236"/>
        <end position="370"/>
    </location>
</feature>
<dbReference type="NCBIfam" id="TIGR00492">
    <property type="entry name" value="alr"/>
    <property type="match status" value="1"/>
</dbReference>
<comment type="similarity">
    <text evidence="3 7">Belongs to the alanine racemase family.</text>
</comment>
<name>A0A5B2VF77_9HYPH</name>
<evidence type="ECO:0000256" key="8">
    <source>
        <dbReference type="PIRSR" id="PIRSR600821-50"/>
    </source>
</evidence>
<dbReference type="OrthoDB" id="9813814at2"/>
<dbReference type="Gene3D" id="2.40.37.10">
    <property type="entry name" value="Lyase, Ornithine Decarboxylase, Chain A, domain 1"/>
    <property type="match status" value="1"/>
</dbReference>
<comment type="catalytic activity">
    <reaction evidence="1 7">
        <text>L-alanine = D-alanine</text>
        <dbReference type="Rhea" id="RHEA:20249"/>
        <dbReference type="ChEBI" id="CHEBI:57416"/>
        <dbReference type="ChEBI" id="CHEBI:57972"/>
        <dbReference type="EC" id="5.1.1.1"/>
    </reaction>
</comment>
<dbReference type="EC" id="5.1.1.1" evidence="4 7"/>
<comment type="pathway">
    <text evidence="7">Amino-acid biosynthesis; D-alanine biosynthesis; D-alanine from L-alanine: step 1/1.</text>
</comment>
<proteinExistence type="inferred from homology"/>
<dbReference type="InterPro" id="IPR001608">
    <property type="entry name" value="Ala_racemase_N"/>
</dbReference>
<evidence type="ECO:0000256" key="9">
    <source>
        <dbReference type="PIRSR" id="PIRSR600821-52"/>
    </source>
</evidence>
<sequence>MGALSGGAILTIDLGALADNWRTLRDRSGGAECAAVVKADAYGLGIEPAAAALAAAGCRTFFVAHLSEARRVRHACADATIYVLNGLLPGSEGAFLPDGIRPVLGSPEEIVDWAAFCRAQGKRLPAAIHIDTGMNRLGLPVADAFDLAADPILADFKPALLMSHLVAAEDTANPVTARQVADFERVRGAFLGVPASLANSSGILHDGVPGYDLVRAGFALYGGNPTPGRDNPMGPVVRLEAGIVQLRDVSDGEAVGYNGTWTARGPRRLATLSIGYADGYSRAASVTDSDGGTPRGQAIVAGRRCPFAGRVSMDLIILDVTDVPRDAVKRGDRAVLIGDDLTIDEVGARAGTIGYEVLTSLGKRYDRRYVGG</sequence>
<dbReference type="SMART" id="SM01005">
    <property type="entry name" value="Ala_racemase_C"/>
    <property type="match status" value="1"/>
</dbReference>
<evidence type="ECO:0000259" key="10">
    <source>
        <dbReference type="SMART" id="SM01005"/>
    </source>
</evidence>
<dbReference type="EMBL" id="VUOA01000018">
    <property type="protein sequence ID" value="KAA2237771.1"/>
    <property type="molecule type" value="Genomic_DNA"/>
</dbReference>
<dbReference type="PROSITE" id="PS00395">
    <property type="entry name" value="ALANINE_RACEMASE"/>
    <property type="match status" value="1"/>
</dbReference>
<dbReference type="AlphaFoldDB" id="A0A5B2VF77"/>
<evidence type="ECO:0000313" key="11">
    <source>
        <dbReference type="EMBL" id="KAA2237771.1"/>
    </source>
</evidence>
<evidence type="ECO:0000256" key="7">
    <source>
        <dbReference type="HAMAP-Rule" id="MF_01201"/>
    </source>
</evidence>
<keyword evidence="12" id="KW-1185">Reference proteome</keyword>
<dbReference type="UniPathway" id="UPA00042">
    <property type="reaction ID" value="UER00497"/>
</dbReference>
<evidence type="ECO:0000256" key="4">
    <source>
        <dbReference type="ARBA" id="ARBA00013089"/>
    </source>
</evidence>
<dbReference type="GO" id="GO:0030632">
    <property type="term" value="P:D-alanine biosynthetic process"/>
    <property type="evidence" value="ECO:0007669"/>
    <property type="project" value="UniProtKB-UniRule"/>
</dbReference>
<evidence type="ECO:0000256" key="3">
    <source>
        <dbReference type="ARBA" id="ARBA00007880"/>
    </source>
</evidence>
<dbReference type="RefSeq" id="WP_149816755.1">
    <property type="nucleotide sequence ID" value="NZ_VUOA01000018.1"/>
</dbReference>
<dbReference type="HAMAP" id="MF_01201">
    <property type="entry name" value="Ala_racemase"/>
    <property type="match status" value="1"/>
</dbReference>
<comment type="function">
    <text evidence="7">Catalyzes the interconversion of L-alanine and D-alanine. May also act on other amino acids.</text>
</comment>
<dbReference type="PANTHER" id="PTHR30511:SF0">
    <property type="entry name" value="ALANINE RACEMASE, CATABOLIC-RELATED"/>
    <property type="match status" value="1"/>
</dbReference>
<dbReference type="GO" id="GO:0008784">
    <property type="term" value="F:alanine racemase activity"/>
    <property type="evidence" value="ECO:0007669"/>
    <property type="project" value="UniProtKB-UniRule"/>
</dbReference>
<feature type="binding site" evidence="7 9">
    <location>
        <position position="136"/>
    </location>
    <ligand>
        <name>substrate</name>
    </ligand>
</feature>
<gene>
    <name evidence="11" type="primary">alr</name>
    <name evidence="11" type="ORF">F0L46_08835</name>
</gene>
<keyword evidence="5 7" id="KW-0663">Pyridoxal phosphate</keyword>
<evidence type="ECO:0000313" key="12">
    <source>
        <dbReference type="Proteomes" id="UP000323142"/>
    </source>
</evidence>
<feature type="binding site" evidence="7 9">
    <location>
        <position position="313"/>
    </location>
    <ligand>
        <name>substrate</name>
    </ligand>
</feature>
<dbReference type="InterPro" id="IPR011079">
    <property type="entry name" value="Ala_racemase_C"/>
</dbReference>
<feature type="active site" description="Proton acceptor; specific for D-alanine" evidence="7">
    <location>
        <position position="38"/>
    </location>
</feature>
<organism evidence="11 12">
    <name type="scientific">Salinarimonas soli</name>
    <dbReference type="NCBI Taxonomy" id="1638099"/>
    <lineage>
        <taxon>Bacteria</taxon>
        <taxon>Pseudomonadati</taxon>
        <taxon>Pseudomonadota</taxon>
        <taxon>Alphaproteobacteria</taxon>
        <taxon>Hyphomicrobiales</taxon>
        <taxon>Salinarimonadaceae</taxon>
        <taxon>Salinarimonas</taxon>
    </lineage>
</organism>
<dbReference type="InterPro" id="IPR009006">
    <property type="entry name" value="Ala_racemase/Decarboxylase_C"/>
</dbReference>
<dbReference type="GO" id="GO:0005829">
    <property type="term" value="C:cytosol"/>
    <property type="evidence" value="ECO:0007669"/>
    <property type="project" value="TreeGrafter"/>
</dbReference>
<dbReference type="Pfam" id="PF00842">
    <property type="entry name" value="Ala_racemase_C"/>
    <property type="match status" value="1"/>
</dbReference>
<dbReference type="CDD" id="cd00430">
    <property type="entry name" value="PLPDE_III_AR"/>
    <property type="match status" value="1"/>
</dbReference>
<dbReference type="PANTHER" id="PTHR30511">
    <property type="entry name" value="ALANINE RACEMASE"/>
    <property type="match status" value="1"/>
</dbReference>
<feature type="active site" description="Proton acceptor; specific for L-alanine" evidence="7">
    <location>
        <position position="257"/>
    </location>
</feature>
<dbReference type="GO" id="GO:0030170">
    <property type="term" value="F:pyridoxal phosphate binding"/>
    <property type="evidence" value="ECO:0007669"/>
    <property type="project" value="UniProtKB-UniRule"/>
</dbReference>
<keyword evidence="6 7" id="KW-0413">Isomerase</keyword>